<feature type="transmembrane region" description="Helical" evidence="1">
    <location>
        <begin position="124"/>
        <end position="146"/>
    </location>
</feature>
<evidence type="ECO:0000259" key="2">
    <source>
        <dbReference type="Pfam" id="PF14355"/>
    </source>
</evidence>
<protein>
    <recommendedName>
        <fullName evidence="2">Abortive infection protein-like C-terminal domain-containing protein</fullName>
    </recommendedName>
</protein>
<dbReference type="KEGG" id="btre:F542_10140"/>
<dbReference type="RefSeq" id="WP_015432606.1">
    <property type="nucleotide sequence ID" value="NZ_CP006954.1"/>
</dbReference>
<evidence type="ECO:0000313" key="4">
    <source>
        <dbReference type="Proteomes" id="UP000019091"/>
    </source>
</evidence>
<sequence>MMKWILSSIDKAPSFGAYNRHVENIISNVYSNPVFSIELCKTLIEGVCKTILKDKGNKITDNFPNLVSSTLNNLNVDLHPDAKHIKELSKRLNSVLHYIAEIRNQCGFASHGQDIEHCNPSSDLALFVIHTTNAILGFILHFYIVTDDYRKGQRIRYDDYAEFNEEIDEEYSEFNTGYKISYSRALFDQDIEAYKELHNEYISSKQDRLLETL</sequence>
<keyword evidence="1" id="KW-0812">Transmembrane</keyword>
<evidence type="ECO:0000313" key="3">
    <source>
        <dbReference type="EMBL" id="AHG81732.1"/>
    </source>
</evidence>
<dbReference type="OrthoDB" id="5497289at2"/>
<evidence type="ECO:0000256" key="1">
    <source>
        <dbReference type="SAM" id="Phobius"/>
    </source>
</evidence>
<reference evidence="3 4" key="1">
    <citation type="journal article" date="2014" name="Genome Announc.">
        <title>Complete Closed Genome Sequences of Three Bibersteinia trehalosi Nasopharyngeal Isolates from Cattle with Shipping Fever.</title>
        <authorList>
            <person name="Harhay G.P."/>
            <person name="McVey D.S."/>
            <person name="Koren S."/>
            <person name="Phillippy A.M."/>
            <person name="Bono J."/>
            <person name="Harhay D.M."/>
            <person name="Clawson M.L."/>
            <person name="Heaton M.P."/>
            <person name="Chitko-McKown C.G."/>
            <person name="Korlach J."/>
            <person name="Smith T.P."/>
        </authorList>
    </citation>
    <scope>NUCLEOTIDE SEQUENCE [LARGE SCALE GENOMIC DNA]</scope>
    <source>
        <strain evidence="3 4">USDA-ARS-USMARC-188</strain>
    </source>
</reference>
<accession>A0A4V7I9R1</accession>
<dbReference type="AlphaFoldDB" id="A0A4V7I9R1"/>
<keyword evidence="1" id="KW-0472">Membrane</keyword>
<dbReference type="Proteomes" id="UP000019091">
    <property type="component" value="Chromosome"/>
</dbReference>
<dbReference type="EMBL" id="CP006954">
    <property type="protein sequence ID" value="AHG81732.1"/>
    <property type="molecule type" value="Genomic_DNA"/>
</dbReference>
<dbReference type="InterPro" id="IPR026001">
    <property type="entry name" value="Abi-like_C"/>
</dbReference>
<gene>
    <name evidence="3" type="ORF">F542_10140</name>
</gene>
<feature type="domain" description="Abortive infection protein-like C-terminal" evidence="2">
    <location>
        <begin position="65"/>
        <end position="140"/>
    </location>
</feature>
<proteinExistence type="predicted"/>
<organism evidence="3 4">
    <name type="scientific">Bibersteinia trehalosi USDA-ARS-USMARC-188</name>
    <dbReference type="NCBI Taxonomy" id="1263829"/>
    <lineage>
        <taxon>Bacteria</taxon>
        <taxon>Pseudomonadati</taxon>
        <taxon>Pseudomonadota</taxon>
        <taxon>Gammaproteobacteria</taxon>
        <taxon>Pasteurellales</taxon>
        <taxon>Pasteurellaceae</taxon>
        <taxon>Bibersteinia</taxon>
    </lineage>
</organism>
<name>A0A4V7I9R1_BIBTR</name>
<dbReference type="Pfam" id="PF14355">
    <property type="entry name" value="Abi_C"/>
    <property type="match status" value="1"/>
</dbReference>
<keyword evidence="1" id="KW-1133">Transmembrane helix</keyword>